<organism evidence="2 3">
    <name type="scientific">Penicillium digitatum</name>
    <name type="common">Green mold</name>
    <dbReference type="NCBI Taxonomy" id="36651"/>
    <lineage>
        <taxon>Eukaryota</taxon>
        <taxon>Fungi</taxon>
        <taxon>Dikarya</taxon>
        <taxon>Ascomycota</taxon>
        <taxon>Pezizomycotina</taxon>
        <taxon>Eurotiomycetes</taxon>
        <taxon>Eurotiomycetidae</taxon>
        <taxon>Eurotiales</taxon>
        <taxon>Aspergillaceae</taxon>
        <taxon>Penicillium</taxon>
    </lineage>
</organism>
<proteinExistence type="predicted"/>
<protein>
    <submittedName>
        <fullName evidence="2">Major facilitator superfamily domain, general substrate transporter</fullName>
    </submittedName>
</protein>
<dbReference type="Proteomes" id="UP000595662">
    <property type="component" value="Chromosome 3"/>
</dbReference>
<sequence length="274" mass="29989">MKTRATPRTSTVPIAAPKLVSIPTSNPNLLEALHTKTCYTFQDERTTSVFNVLFVNITNAQMDIHIPTTNIEDEASFSTATNLGDEYAQLLIRKHNDGLENAADDTAMKTKALATNTEISTIHTGDLDTTSTGPTNASKLSVEYAQLPVDQDSLGMSRINSLWMPKTSMTAKKAQVPFIQHDIVVDAEDLHINNGLHDTTYGSVIAFQSDDDDFQHPVSEHEDWCEDAEFHVSVVTEEMPTCNGPLGTTSGSITPDHEDIQFSEDGDWSKGCGE</sequence>
<evidence type="ECO:0000256" key="1">
    <source>
        <dbReference type="SAM" id="MobiDB-lite"/>
    </source>
</evidence>
<name>A0A7T6XNH6_PENDI</name>
<dbReference type="EMBL" id="CP060776">
    <property type="protein sequence ID" value="QQK44263.1"/>
    <property type="molecule type" value="Genomic_DNA"/>
</dbReference>
<dbReference type="RefSeq" id="XP_065956967.1">
    <property type="nucleotide sequence ID" value="XM_066101884.1"/>
</dbReference>
<feature type="region of interest" description="Disordered" evidence="1">
    <location>
        <begin position="245"/>
        <end position="274"/>
    </location>
</feature>
<reference evidence="2 3" key="1">
    <citation type="submission" date="2020-08" db="EMBL/GenBank/DDBJ databases">
        <title>The completed genome sequence of the pathogenic ascomycete fungus Penicillium digitatum.</title>
        <authorList>
            <person name="Wang M."/>
        </authorList>
    </citation>
    <scope>NUCLEOTIDE SEQUENCE [LARGE SCALE GENOMIC DNA]</scope>
    <source>
        <strain evidence="2 3">PdW03</strain>
    </source>
</reference>
<dbReference type="GeneID" id="90953059"/>
<evidence type="ECO:0000313" key="2">
    <source>
        <dbReference type="EMBL" id="QQK44263.1"/>
    </source>
</evidence>
<evidence type="ECO:0000313" key="3">
    <source>
        <dbReference type="Proteomes" id="UP000595662"/>
    </source>
</evidence>
<gene>
    <name evidence="2" type="ORF">Pdw03_8164</name>
</gene>
<accession>A0A7T6XNH6</accession>
<dbReference type="AlphaFoldDB" id="A0A7T6XNH6"/>